<dbReference type="RefSeq" id="WP_345493934.1">
    <property type="nucleotide sequence ID" value="NZ_BAABJM010000001.1"/>
</dbReference>
<proteinExistence type="inferred from homology"/>
<dbReference type="PANTHER" id="PTHR47359:SF3">
    <property type="entry name" value="NLP_P60 DOMAIN-CONTAINING PROTEIN-RELATED"/>
    <property type="match status" value="1"/>
</dbReference>
<evidence type="ECO:0000256" key="3">
    <source>
        <dbReference type="ARBA" id="ARBA00022801"/>
    </source>
</evidence>
<evidence type="ECO:0000256" key="2">
    <source>
        <dbReference type="ARBA" id="ARBA00022670"/>
    </source>
</evidence>
<sequence>MGKHSLQRESRLPTSVKGVIVMGAVAATTGAMPSIPAMAATVNIPGVGDVDVPDEWEQPAQQLSQQIQDAVSAMPAPQAAPAPEAGPAPAPAPLFPGFVAPQLPSAPIVHSGPGDIALDAAKSKVGAMYSWGAAGPRNFDCSGLVQWAYRQAGVELPRTSFEQSHVGAPVAFQDLQAGDIVVTNGGGHVGIYAGDGKLLNAPQSGQAVSYTSLESDDVVTARRME</sequence>
<name>A0ABP9JZP0_9NOCA</name>
<dbReference type="Pfam" id="PF00877">
    <property type="entry name" value="NLPC_P60"/>
    <property type="match status" value="1"/>
</dbReference>
<dbReference type="Gene3D" id="3.90.1720.10">
    <property type="entry name" value="endopeptidase domain like (from Nostoc punctiforme)"/>
    <property type="match status" value="1"/>
</dbReference>
<evidence type="ECO:0000313" key="7">
    <source>
        <dbReference type="Proteomes" id="UP001500603"/>
    </source>
</evidence>
<evidence type="ECO:0000256" key="1">
    <source>
        <dbReference type="ARBA" id="ARBA00007074"/>
    </source>
</evidence>
<dbReference type="EMBL" id="BAABJM010000001">
    <property type="protein sequence ID" value="GAA5046144.1"/>
    <property type="molecule type" value="Genomic_DNA"/>
</dbReference>
<dbReference type="InterPro" id="IPR000064">
    <property type="entry name" value="NLP_P60_dom"/>
</dbReference>
<organism evidence="6 7">
    <name type="scientific">Nocardia callitridis</name>
    <dbReference type="NCBI Taxonomy" id="648753"/>
    <lineage>
        <taxon>Bacteria</taxon>
        <taxon>Bacillati</taxon>
        <taxon>Actinomycetota</taxon>
        <taxon>Actinomycetes</taxon>
        <taxon>Mycobacteriales</taxon>
        <taxon>Nocardiaceae</taxon>
        <taxon>Nocardia</taxon>
    </lineage>
</organism>
<evidence type="ECO:0000259" key="5">
    <source>
        <dbReference type="PROSITE" id="PS51935"/>
    </source>
</evidence>
<dbReference type="SUPFAM" id="SSF54001">
    <property type="entry name" value="Cysteine proteinases"/>
    <property type="match status" value="1"/>
</dbReference>
<protein>
    <recommendedName>
        <fullName evidence="5">NlpC/P60 domain-containing protein</fullName>
    </recommendedName>
</protein>
<keyword evidence="3" id="KW-0378">Hydrolase</keyword>
<keyword evidence="4" id="KW-0788">Thiol protease</keyword>
<keyword evidence="2" id="KW-0645">Protease</keyword>
<evidence type="ECO:0000313" key="6">
    <source>
        <dbReference type="EMBL" id="GAA5046144.1"/>
    </source>
</evidence>
<dbReference type="InterPro" id="IPR038765">
    <property type="entry name" value="Papain-like_cys_pep_sf"/>
</dbReference>
<dbReference type="PROSITE" id="PS51935">
    <property type="entry name" value="NLPC_P60"/>
    <property type="match status" value="1"/>
</dbReference>
<accession>A0ABP9JZP0</accession>
<dbReference type="Proteomes" id="UP001500603">
    <property type="component" value="Unassembled WGS sequence"/>
</dbReference>
<comment type="similarity">
    <text evidence="1">Belongs to the peptidase C40 family.</text>
</comment>
<feature type="domain" description="NlpC/P60" evidence="5">
    <location>
        <begin position="111"/>
        <end position="225"/>
    </location>
</feature>
<gene>
    <name evidence="6" type="ORF">GCM10023318_11230</name>
</gene>
<evidence type="ECO:0000256" key="4">
    <source>
        <dbReference type="ARBA" id="ARBA00022807"/>
    </source>
</evidence>
<comment type="caution">
    <text evidence="6">The sequence shown here is derived from an EMBL/GenBank/DDBJ whole genome shotgun (WGS) entry which is preliminary data.</text>
</comment>
<keyword evidence="7" id="KW-1185">Reference proteome</keyword>
<reference evidence="7" key="1">
    <citation type="journal article" date="2019" name="Int. J. Syst. Evol. Microbiol.">
        <title>The Global Catalogue of Microorganisms (GCM) 10K type strain sequencing project: providing services to taxonomists for standard genome sequencing and annotation.</title>
        <authorList>
            <consortium name="The Broad Institute Genomics Platform"/>
            <consortium name="The Broad Institute Genome Sequencing Center for Infectious Disease"/>
            <person name="Wu L."/>
            <person name="Ma J."/>
        </authorList>
    </citation>
    <scope>NUCLEOTIDE SEQUENCE [LARGE SCALE GENOMIC DNA]</scope>
    <source>
        <strain evidence="7">JCM 18298</strain>
    </source>
</reference>
<dbReference type="PANTHER" id="PTHR47359">
    <property type="entry name" value="PEPTIDOGLYCAN DL-ENDOPEPTIDASE CWLO"/>
    <property type="match status" value="1"/>
</dbReference>
<dbReference type="InterPro" id="IPR051794">
    <property type="entry name" value="PG_Endopeptidase_C40"/>
</dbReference>